<dbReference type="InParanoid" id="M4F2P6"/>
<dbReference type="HOGENOM" id="CLU_809747_0_0_1"/>
<reference evidence="3" key="1">
    <citation type="journal article" date="2011" name="Nat. Genet.">
        <title>The genome of the mesopolyploid crop species Brassica rapa.</title>
        <authorList>
            <consortium name="Brassica rapa Genome Sequencing Project Consortium"/>
            <person name="Wang X."/>
            <person name="Wang H."/>
            <person name="Wang J."/>
            <person name="Sun R."/>
            <person name="Wu J."/>
            <person name="Liu S."/>
            <person name="Bai Y."/>
            <person name="Mun J.H."/>
            <person name="Bancroft I."/>
            <person name="Cheng F."/>
            <person name="Huang S."/>
            <person name="Li X."/>
            <person name="Hua W."/>
            <person name="Wang J."/>
            <person name="Wang X."/>
            <person name="Freeling M."/>
            <person name="Pires J.C."/>
            <person name="Paterson A.H."/>
            <person name="Chalhoub B."/>
            <person name="Wang B."/>
            <person name="Hayward A."/>
            <person name="Sharpe A.G."/>
            <person name="Park B.S."/>
            <person name="Weisshaar B."/>
            <person name="Liu B."/>
            <person name="Li B."/>
            <person name="Liu B."/>
            <person name="Tong C."/>
            <person name="Song C."/>
            <person name="Duran C."/>
            <person name="Peng C."/>
            <person name="Geng C."/>
            <person name="Koh C."/>
            <person name="Lin C."/>
            <person name="Edwards D."/>
            <person name="Mu D."/>
            <person name="Shen D."/>
            <person name="Soumpourou E."/>
            <person name="Li F."/>
            <person name="Fraser F."/>
            <person name="Conant G."/>
            <person name="Lassalle G."/>
            <person name="King G.J."/>
            <person name="Bonnema G."/>
            <person name="Tang H."/>
            <person name="Wang H."/>
            <person name="Belcram H."/>
            <person name="Zhou H."/>
            <person name="Hirakawa H."/>
            <person name="Abe H."/>
            <person name="Guo H."/>
            <person name="Wang H."/>
            <person name="Jin H."/>
            <person name="Parkin I.A."/>
            <person name="Batley J."/>
            <person name="Kim J.S."/>
            <person name="Just J."/>
            <person name="Li J."/>
            <person name="Xu J."/>
            <person name="Deng J."/>
            <person name="Kim J.A."/>
            <person name="Li J."/>
            <person name="Yu J."/>
            <person name="Meng J."/>
            <person name="Wang J."/>
            <person name="Min J."/>
            <person name="Poulain J."/>
            <person name="Wang J."/>
            <person name="Hatakeyama K."/>
            <person name="Wu K."/>
            <person name="Wang L."/>
            <person name="Fang L."/>
            <person name="Trick M."/>
            <person name="Links M.G."/>
            <person name="Zhao M."/>
            <person name="Jin M."/>
            <person name="Ramchiary N."/>
            <person name="Drou N."/>
            <person name="Berkman P.J."/>
            <person name="Cai Q."/>
            <person name="Huang Q."/>
            <person name="Li R."/>
            <person name="Tabata S."/>
            <person name="Cheng S."/>
            <person name="Zhang S."/>
            <person name="Zhang S."/>
            <person name="Huang S."/>
            <person name="Sato S."/>
            <person name="Sun S."/>
            <person name="Kwon S.J."/>
            <person name="Choi S.R."/>
            <person name="Lee T.H."/>
            <person name="Fan W."/>
            <person name="Zhao X."/>
            <person name="Tan X."/>
            <person name="Xu X."/>
            <person name="Wang Y."/>
            <person name="Qiu Y."/>
            <person name="Yin Y."/>
            <person name="Li Y."/>
            <person name="Du Y."/>
            <person name="Liao Y."/>
            <person name="Lim Y."/>
            <person name="Narusaka Y."/>
            <person name="Wang Y."/>
            <person name="Wang Z."/>
            <person name="Li Z."/>
            <person name="Wang Z."/>
            <person name="Xiong Z."/>
            <person name="Zhang Z."/>
        </authorList>
    </citation>
    <scope>NUCLEOTIDE SEQUENCE [LARGE SCALE GENOMIC DNA]</scope>
    <source>
        <strain evidence="3">cv. Chiifu-401-42</strain>
    </source>
</reference>
<dbReference type="AlphaFoldDB" id="M4F2P6"/>
<organism evidence="2 3">
    <name type="scientific">Brassica campestris</name>
    <name type="common">Field mustard</name>
    <dbReference type="NCBI Taxonomy" id="3711"/>
    <lineage>
        <taxon>Eukaryota</taxon>
        <taxon>Viridiplantae</taxon>
        <taxon>Streptophyta</taxon>
        <taxon>Embryophyta</taxon>
        <taxon>Tracheophyta</taxon>
        <taxon>Spermatophyta</taxon>
        <taxon>Magnoliopsida</taxon>
        <taxon>eudicotyledons</taxon>
        <taxon>Gunneridae</taxon>
        <taxon>Pentapetalae</taxon>
        <taxon>rosids</taxon>
        <taxon>malvids</taxon>
        <taxon>Brassicales</taxon>
        <taxon>Brassicaceae</taxon>
        <taxon>Brassiceae</taxon>
        <taxon>Brassica</taxon>
    </lineage>
</organism>
<evidence type="ECO:0000313" key="2">
    <source>
        <dbReference type="EnsemblPlants" id="Bra035345.1-P"/>
    </source>
</evidence>
<accession>A0A3P6ARV6</accession>
<accession>M4F2P6</accession>
<reference evidence="1" key="3">
    <citation type="submission" date="2018-11" db="EMBL/GenBank/DDBJ databases">
        <authorList>
            <consortium name="Genoscope - CEA"/>
            <person name="William W."/>
        </authorList>
    </citation>
    <scope>NUCLEOTIDE SEQUENCE</scope>
</reference>
<name>M4F2P6_BRACM</name>
<dbReference type="EMBL" id="LR031573">
    <property type="protein sequence ID" value="VDC90403.1"/>
    <property type="molecule type" value="Genomic_DNA"/>
</dbReference>
<proteinExistence type="predicted"/>
<dbReference type="Proteomes" id="UP000011750">
    <property type="component" value="Unassembled WGS sequence"/>
</dbReference>
<evidence type="ECO:0000313" key="3">
    <source>
        <dbReference type="Proteomes" id="UP000011750"/>
    </source>
</evidence>
<dbReference type="EnsemblPlants" id="Bra035345.1">
    <property type="protein sequence ID" value="Bra035345.1-P"/>
    <property type="gene ID" value="Bra035345"/>
</dbReference>
<keyword evidence="3" id="KW-1185">Reference proteome</keyword>
<evidence type="ECO:0000313" key="1">
    <source>
        <dbReference type="EMBL" id="VDC90403.1"/>
    </source>
</evidence>
<gene>
    <name evidence="1" type="ORF">BRAA02T07804Z</name>
</gene>
<reference evidence="2" key="4">
    <citation type="submission" date="2023-03" db="UniProtKB">
        <authorList>
            <consortium name="EnsemblPlants"/>
        </authorList>
    </citation>
    <scope>IDENTIFICATION</scope>
    <source>
        <strain evidence="2">cv. Chiifu-401-42</strain>
    </source>
</reference>
<sequence>MTSISQNIQIPRIVLNVILKGELRGLDEGRLIDPTRRPGELDCMFGPTPPFGELDGSVDPTSPFGELVGSSGLTRLFGELDNGCFSVRDPMPEALSNLSRRLIVEFAEHLVDPEQANAYWVARGNVKPPRPGTWHPHLFHANPIRSFCGVPYRICRSKKGKNRAWTGSFHTRLRQRGGGSRTRKDKHIAVDDDVADRECFPEDILRDYLNSGEPIDLDELLGSDVLAAKDGSSKGPEFTKASRMVNGGLLMNNQALDANNQEDHMAQFRAEMADKEIVRLRDELERSCRCEGELTAKEIRHVYMRGKNKMVEIRALCNKRLPNEEKSDMQTYKALKSVTKEET</sequence>
<reference evidence="3" key="2">
    <citation type="journal article" date="2018" name="Hortic Res">
        <title>Improved Brassica rapa reference genome by single-molecule sequencing and chromosome conformation capture technologies.</title>
        <authorList>
            <person name="Zhang L."/>
            <person name="Cai X."/>
            <person name="Wu J."/>
            <person name="Liu M."/>
            <person name="Grob S."/>
            <person name="Cheng F."/>
            <person name="Liang J."/>
            <person name="Cai C."/>
            <person name="Liu Z."/>
            <person name="Liu B."/>
            <person name="Wang F."/>
            <person name="Li S."/>
            <person name="Liu F."/>
            <person name="Li X."/>
            <person name="Cheng L."/>
            <person name="Yang W."/>
            <person name="Li M.H."/>
            <person name="Grossniklaus U."/>
            <person name="Zheng H."/>
            <person name="Wang X."/>
        </authorList>
    </citation>
    <scope>NUCLEOTIDE SEQUENCE [LARGE SCALE GENOMIC DNA]</scope>
    <source>
        <strain evidence="3">cv. Chiifu-401-42</strain>
    </source>
</reference>
<protein>
    <submittedName>
        <fullName evidence="1 2">Uncharacterized protein</fullName>
    </submittedName>
</protein>
<dbReference type="Gramene" id="Bra035345.1">
    <property type="protein sequence ID" value="Bra035345.1-P"/>
    <property type="gene ID" value="Bra035345"/>
</dbReference>